<evidence type="ECO:0000256" key="2">
    <source>
        <dbReference type="ARBA" id="ARBA00023134"/>
    </source>
</evidence>
<dbReference type="SUPFAM" id="SSF52540">
    <property type="entry name" value="P-loop containing nucleoside triphosphate hydrolases"/>
    <property type="match status" value="1"/>
</dbReference>
<dbReference type="PRINTS" id="PR00449">
    <property type="entry name" value="RASTRNSFRMNG"/>
</dbReference>
<evidence type="ECO:0000256" key="1">
    <source>
        <dbReference type="ARBA" id="ARBA00022741"/>
    </source>
</evidence>
<dbReference type="Gene3D" id="3.40.50.300">
    <property type="entry name" value="P-loop containing nucleotide triphosphate hydrolases"/>
    <property type="match status" value="1"/>
</dbReference>
<reference evidence="3" key="1">
    <citation type="submission" date="2021-02" db="EMBL/GenBank/DDBJ databases">
        <authorList>
            <person name="Nowell W R."/>
        </authorList>
    </citation>
    <scope>NUCLEOTIDE SEQUENCE</scope>
</reference>
<protein>
    <submittedName>
        <fullName evidence="3">Uncharacterized protein</fullName>
    </submittedName>
</protein>
<gene>
    <name evidence="3" type="ORF">XAT740_LOCUS54935</name>
    <name evidence="4" type="ORF">XAT740_LOCUS54952</name>
</gene>
<dbReference type="GO" id="GO:0005737">
    <property type="term" value="C:cytoplasm"/>
    <property type="evidence" value="ECO:0007669"/>
    <property type="project" value="TreeGrafter"/>
</dbReference>
<dbReference type="GO" id="GO:0000054">
    <property type="term" value="P:ribosomal subunit export from nucleus"/>
    <property type="evidence" value="ECO:0007669"/>
    <property type="project" value="TreeGrafter"/>
</dbReference>
<accession>A0A816EJ48</accession>
<keyword evidence="5" id="KW-1185">Reference proteome</keyword>
<dbReference type="PANTHER" id="PTHR24071:SF0">
    <property type="entry name" value="GTP-BINDING NUCLEAR PROTEIN RAN"/>
    <property type="match status" value="1"/>
</dbReference>
<dbReference type="AlphaFoldDB" id="A0A816EJ48"/>
<sequence>MAQQAPEFKLVLVGDGGVGKTTFVKRHLTGEFEKKYNATVGVEVHPLQFQTNRGLIV</sequence>
<dbReference type="GO" id="GO:0005525">
    <property type="term" value="F:GTP binding"/>
    <property type="evidence" value="ECO:0007669"/>
    <property type="project" value="UniProtKB-KW"/>
</dbReference>
<proteinExistence type="predicted"/>
<evidence type="ECO:0000313" key="3">
    <source>
        <dbReference type="EMBL" id="CAF1650845.1"/>
    </source>
</evidence>
<dbReference type="EMBL" id="CAJNOR010010066">
    <property type="protein sequence ID" value="CAF1650845.1"/>
    <property type="molecule type" value="Genomic_DNA"/>
</dbReference>
<evidence type="ECO:0000313" key="5">
    <source>
        <dbReference type="Proteomes" id="UP000663828"/>
    </source>
</evidence>
<keyword evidence="2" id="KW-0342">GTP-binding</keyword>
<dbReference type="PANTHER" id="PTHR24071">
    <property type="entry name" value="RAN GTPASE"/>
    <property type="match status" value="1"/>
</dbReference>
<dbReference type="GO" id="GO:0005634">
    <property type="term" value="C:nucleus"/>
    <property type="evidence" value="ECO:0007669"/>
    <property type="project" value="TreeGrafter"/>
</dbReference>
<dbReference type="GO" id="GO:0006606">
    <property type="term" value="P:protein import into nucleus"/>
    <property type="evidence" value="ECO:0007669"/>
    <property type="project" value="TreeGrafter"/>
</dbReference>
<feature type="non-terminal residue" evidence="3">
    <location>
        <position position="1"/>
    </location>
</feature>
<dbReference type="InterPro" id="IPR027417">
    <property type="entry name" value="P-loop_NTPase"/>
</dbReference>
<organism evidence="3 5">
    <name type="scientific">Adineta ricciae</name>
    <name type="common">Rotifer</name>
    <dbReference type="NCBI Taxonomy" id="249248"/>
    <lineage>
        <taxon>Eukaryota</taxon>
        <taxon>Metazoa</taxon>
        <taxon>Spiralia</taxon>
        <taxon>Gnathifera</taxon>
        <taxon>Rotifera</taxon>
        <taxon>Eurotatoria</taxon>
        <taxon>Bdelloidea</taxon>
        <taxon>Adinetida</taxon>
        <taxon>Adinetidae</taxon>
        <taxon>Adineta</taxon>
    </lineage>
</organism>
<keyword evidence="1" id="KW-0547">Nucleotide-binding</keyword>
<dbReference type="Pfam" id="PF08477">
    <property type="entry name" value="Roc"/>
    <property type="match status" value="1"/>
</dbReference>
<comment type="caution">
    <text evidence="3">The sequence shown here is derived from an EMBL/GenBank/DDBJ whole genome shotgun (WGS) entry which is preliminary data.</text>
</comment>
<dbReference type="InterPro" id="IPR002041">
    <property type="entry name" value="Ran_GTPase"/>
</dbReference>
<evidence type="ECO:0000313" key="4">
    <source>
        <dbReference type="EMBL" id="CAF1650925.1"/>
    </source>
</evidence>
<dbReference type="Proteomes" id="UP000663828">
    <property type="component" value="Unassembled WGS sequence"/>
</dbReference>
<dbReference type="GO" id="GO:0003924">
    <property type="term" value="F:GTPase activity"/>
    <property type="evidence" value="ECO:0007669"/>
    <property type="project" value="InterPro"/>
</dbReference>
<dbReference type="EMBL" id="CAJNOR010010078">
    <property type="protein sequence ID" value="CAF1650925.1"/>
    <property type="molecule type" value="Genomic_DNA"/>
</dbReference>
<name>A0A816EJ48_ADIRI</name>